<dbReference type="Pfam" id="PF01434">
    <property type="entry name" value="Peptidase_M41"/>
    <property type="match status" value="1"/>
</dbReference>
<reference evidence="6" key="1">
    <citation type="journal article" date="2019" name="Int. J. Syst. Evol. Microbiol.">
        <title>The Global Catalogue of Microorganisms (GCM) 10K type strain sequencing project: providing services to taxonomists for standard genome sequencing and annotation.</title>
        <authorList>
            <consortium name="The Broad Institute Genomics Platform"/>
            <consortium name="The Broad Institute Genome Sequencing Center for Infectious Disease"/>
            <person name="Wu L."/>
            <person name="Ma J."/>
        </authorList>
    </citation>
    <scope>NUCLEOTIDE SEQUENCE [LARGE SCALE GENOMIC DNA]</scope>
    <source>
        <strain evidence="6">CCUG 53903</strain>
    </source>
</reference>
<dbReference type="EMBL" id="JBHSPA010000045">
    <property type="protein sequence ID" value="MFC5829269.1"/>
    <property type="molecule type" value="Genomic_DNA"/>
</dbReference>
<dbReference type="PANTHER" id="PTHR23076">
    <property type="entry name" value="METALLOPROTEASE M41 FTSH"/>
    <property type="match status" value="1"/>
</dbReference>
<feature type="transmembrane region" description="Helical" evidence="3">
    <location>
        <begin position="132"/>
        <end position="156"/>
    </location>
</feature>
<dbReference type="Gene3D" id="3.40.50.300">
    <property type="entry name" value="P-loop containing nucleotide triphosphate hydrolases"/>
    <property type="match status" value="1"/>
</dbReference>
<feature type="transmembrane region" description="Helical" evidence="3">
    <location>
        <begin position="878"/>
        <end position="899"/>
    </location>
</feature>
<dbReference type="PANTHER" id="PTHR23076:SF97">
    <property type="entry name" value="ATP-DEPENDENT ZINC METALLOPROTEASE YME1L1"/>
    <property type="match status" value="1"/>
</dbReference>
<evidence type="ECO:0000259" key="4">
    <source>
        <dbReference type="SMART" id="SM00382"/>
    </source>
</evidence>
<comment type="caution">
    <text evidence="5">The sequence shown here is derived from an EMBL/GenBank/DDBJ whole genome shotgun (WGS) entry which is preliminary data.</text>
</comment>
<dbReference type="InterPro" id="IPR037219">
    <property type="entry name" value="Peptidase_M41-like"/>
</dbReference>
<feature type="region of interest" description="Disordered" evidence="2">
    <location>
        <begin position="1"/>
        <end position="22"/>
    </location>
</feature>
<dbReference type="InterPro" id="IPR003959">
    <property type="entry name" value="ATPase_AAA_core"/>
</dbReference>
<accession>A0ABW1CTX0</accession>
<dbReference type="Pfam" id="PF00004">
    <property type="entry name" value="AAA"/>
    <property type="match status" value="2"/>
</dbReference>
<dbReference type="Gene3D" id="1.20.58.760">
    <property type="entry name" value="Peptidase M41"/>
    <property type="match status" value="1"/>
</dbReference>
<keyword evidence="3" id="KW-0812">Transmembrane</keyword>
<proteinExistence type="inferred from homology"/>
<dbReference type="SUPFAM" id="SSF52540">
    <property type="entry name" value="P-loop containing nucleoside triphosphate hydrolases"/>
    <property type="match status" value="1"/>
</dbReference>
<dbReference type="SUPFAM" id="SSF140990">
    <property type="entry name" value="FtsH protease domain-like"/>
    <property type="match status" value="1"/>
</dbReference>
<gene>
    <name evidence="5" type="ORF">ACFPZ3_35850</name>
</gene>
<sequence>MTTTIHHEGLRAPGSGPSDPESVTRKKMQFWDRSKFLIVLVLAYLVLTWKVMADFEGVITFPQAAQQIAFAYPWIFWLLGAEALRQLHFFVSEHWSAYHRFWSQKVFGGFERWTHRRFDDWTRFRLARALKIAFFIILIALVLGAVLDVAPFTALMQAPALIWQALPFFLQIVFLFFVVIIQFVGLFWFLSRGGVETYFPDDIKTRFNDVWGQDHVVERVQENIVFLERPDEIEKRGGYVPSGLLLWGPPGTGKTLMAEAVAGETGKPYVFVDPGAFTNMFMGVGILKVKGLFRKLRKLALRYGGVIVFFDEADSLGKRGRLAQQGPPGQGGGFSGLSGVAGCHGTNYMSEATRQILAFGGGRQGEEEPGLRNRFFMGGGMNGSGDPGTLQALLTELSGLKKPRGFFNRLVRRLLGMRPKPPPKYRILVMMATNRPDALDEALLRPGRIDRIYKVGYPSKAGRVRTYQGYFDKVLHELTPKQIDKLATITPYATGATIKDLVNESLITAIRDGREIITWSDVLRAKRLKQLGPPEDVEYIERERHAVAVHEACHAVVAYVTRFHLEIDIATIEKGADYLGMVASIKPEDQFTRWKSEHEADIMVSLASLAGERMFFGEDNSSGVSGDLYSATYLTAMMESYWGMGSGVTSLPALQELEIMGGKAMRKRGPGIGIGITDREPARSQSDLTPDVLGERIEFNLVRLLERTEELLQEHRREVLCLAHALETHKTLNGDDVIAILRGEVGPLIDGTIYASDDLYQELEEYHRDAARAHKEHSHIDRELPGRMEPVEAEPVSVGGPFQAVQVAQSPVIQSSVIEAPPIVRPPIQPSGEHSDRPEFVPWAAVTPSAVPPVPIVVGMPAATPAPVPPARRGMGRVWLVIACLLGLLVLSVIAALAVTGTLSVGSTAAAGSSVASPGLLLLLFVIVVAVIVGAGLAFVAIKGVRTAQAKAEQERDQAHARAQLLAAAMDPDTAMRLLGYDGNGTDRRT</sequence>
<feature type="transmembrane region" description="Helical" evidence="3">
    <location>
        <begin position="64"/>
        <end position="84"/>
    </location>
</feature>
<dbReference type="Gene3D" id="1.10.8.60">
    <property type="match status" value="1"/>
</dbReference>
<dbReference type="SMART" id="SM00382">
    <property type="entry name" value="AAA"/>
    <property type="match status" value="1"/>
</dbReference>
<comment type="similarity">
    <text evidence="1">Belongs to the AAA ATPase family.</text>
</comment>
<keyword evidence="1" id="KW-0547">Nucleotide-binding</keyword>
<keyword evidence="3" id="KW-0472">Membrane</keyword>
<dbReference type="InterPro" id="IPR003593">
    <property type="entry name" value="AAA+_ATPase"/>
</dbReference>
<name>A0ABW1CTX0_9ACTN</name>
<feature type="compositionally biased region" description="Basic and acidic residues" evidence="2">
    <location>
        <begin position="1"/>
        <end position="10"/>
    </location>
</feature>
<evidence type="ECO:0000313" key="5">
    <source>
        <dbReference type="EMBL" id="MFC5829269.1"/>
    </source>
</evidence>
<dbReference type="InterPro" id="IPR027417">
    <property type="entry name" value="P-loop_NTPase"/>
</dbReference>
<dbReference type="InterPro" id="IPR000642">
    <property type="entry name" value="Peptidase_M41"/>
</dbReference>
<dbReference type="Proteomes" id="UP001596058">
    <property type="component" value="Unassembled WGS sequence"/>
</dbReference>
<dbReference type="RefSeq" id="WP_379518758.1">
    <property type="nucleotide sequence ID" value="NZ_JBHSPA010000045.1"/>
</dbReference>
<feature type="transmembrane region" description="Helical" evidence="3">
    <location>
        <begin position="35"/>
        <end position="52"/>
    </location>
</feature>
<evidence type="ECO:0000256" key="2">
    <source>
        <dbReference type="SAM" id="MobiDB-lite"/>
    </source>
</evidence>
<evidence type="ECO:0000313" key="6">
    <source>
        <dbReference type="Proteomes" id="UP001596058"/>
    </source>
</evidence>
<keyword evidence="3" id="KW-1133">Transmembrane helix</keyword>
<organism evidence="5 6">
    <name type="scientific">Nonomuraea insulae</name>
    <dbReference type="NCBI Taxonomy" id="1616787"/>
    <lineage>
        <taxon>Bacteria</taxon>
        <taxon>Bacillati</taxon>
        <taxon>Actinomycetota</taxon>
        <taxon>Actinomycetes</taxon>
        <taxon>Streptosporangiales</taxon>
        <taxon>Streptosporangiaceae</taxon>
        <taxon>Nonomuraea</taxon>
    </lineage>
</organism>
<evidence type="ECO:0000256" key="1">
    <source>
        <dbReference type="RuleBase" id="RU003651"/>
    </source>
</evidence>
<dbReference type="PROSITE" id="PS00674">
    <property type="entry name" value="AAA"/>
    <property type="match status" value="1"/>
</dbReference>
<feature type="transmembrane region" description="Helical" evidence="3">
    <location>
        <begin position="168"/>
        <end position="190"/>
    </location>
</feature>
<dbReference type="InterPro" id="IPR003960">
    <property type="entry name" value="ATPase_AAA_CS"/>
</dbReference>
<protein>
    <submittedName>
        <fullName evidence="5">AAA family ATPase</fullName>
    </submittedName>
</protein>
<keyword evidence="6" id="KW-1185">Reference proteome</keyword>
<feature type="domain" description="AAA+ ATPase" evidence="4">
    <location>
        <begin position="240"/>
        <end position="459"/>
    </location>
</feature>
<evidence type="ECO:0000256" key="3">
    <source>
        <dbReference type="SAM" id="Phobius"/>
    </source>
</evidence>
<feature type="transmembrane region" description="Helical" evidence="3">
    <location>
        <begin position="919"/>
        <end position="942"/>
    </location>
</feature>
<keyword evidence="1" id="KW-0067">ATP-binding</keyword>